<dbReference type="GO" id="GO:0003700">
    <property type="term" value="F:DNA-binding transcription factor activity"/>
    <property type="evidence" value="ECO:0007669"/>
    <property type="project" value="TreeGrafter"/>
</dbReference>
<dbReference type="Pfam" id="PF00027">
    <property type="entry name" value="cNMP_binding"/>
    <property type="match status" value="1"/>
</dbReference>
<reference evidence="6 7" key="1">
    <citation type="submission" date="2020-08" db="EMBL/GenBank/DDBJ databases">
        <title>Genomic Encyclopedia of Type Strains, Phase IV (KMG-IV): sequencing the most valuable type-strain genomes for metagenomic binning, comparative biology and taxonomic classification.</title>
        <authorList>
            <person name="Goeker M."/>
        </authorList>
    </citation>
    <scope>NUCLEOTIDE SEQUENCE [LARGE SCALE GENOMIC DNA]</scope>
    <source>
        <strain evidence="6 7">DSM 29514</strain>
    </source>
</reference>
<dbReference type="Pfam" id="PF13545">
    <property type="entry name" value="HTH_Crp_2"/>
    <property type="match status" value="1"/>
</dbReference>
<evidence type="ECO:0000259" key="5">
    <source>
        <dbReference type="PROSITE" id="PS51063"/>
    </source>
</evidence>
<organism evidence="6 7">
    <name type="scientific">Rhizobium rhizoryzae</name>
    <dbReference type="NCBI Taxonomy" id="451876"/>
    <lineage>
        <taxon>Bacteria</taxon>
        <taxon>Pseudomonadati</taxon>
        <taxon>Pseudomonadota</taxon>
        <taxon>Alphaproteobacteria</taxon>
        <taxon>Hyphomicrobiales</taxon>
        <taxon>Rhizobiaceae</taxon>
        <taxon>Rhizobium/Agrobacterium group</taxon>
        <taxon>Rhizobium</taxon>
    </lineage>
</organism>
<evidence type="ECO:0000256" key="1">
    <source>
        <dbReference type="ARBA" id="ARBA00023015"/>
    </source>
</evidence>
<sequence length="228" mass="25007">MLEKSNKATTRERSLLAKTAFMRSLSANALATLLDSAQIVSLGARASIFREGENAQAFYCLLTGYVRLYRMGKDGRQADFRICGPGDIFAECLVPQDARYPYSAQAAENVCIARLDCREVRQLAERDATVSTALIMTLSEHLKATTDILVNDRLHTAPQRVADYLLDRCPVDAGSASIRLPFQKNLLAGMLGLAPEALSRAFSALRRAGVSVRGRVIQISDVKALREI</sequence>
<evidence type="ECO:0000313" key="6">
    <source>
        <dbReference type="EMBL" id="MBB4141521.1"/>
    </source>
</evidence>
<dbReference type="PROSITE" id="PS50042">
    <property type="entry name" value="CNMP_BINDING_3"/>
    <property type="match status" value="1"/>
</dbReference>
<gene>
    <name evidence="6" type="ORF">GGQ72_000020</name>
</gene>
<proteinExistence type="predicted"/>
<keyword evidence="2" id="KW-0238">DNA-binding</keyword>
<dbReference type="InterPro" id="IPR036390">
    <property type="entry name" value="WH_DNA-bd_sf"/>
</dbReference>
<feature type="domain" description="HTH crp-type" evidence="5">
    <location>
        <begin position="155"/>
        <end position="223"/>
    </location>
</feature>
<dbReference type="InterPro" id="IPR050397">
    <property type="entry name" value="Env_Response_Regulators"/>
</dbReference>
<dbReference type="EMBL" id="JACIEC010000001">
    <property type="protein sequence ID" value="MBB4141521.1"/>
    <property type="molecule type" value="Genomic_DNA"/>
</dbReference>
<dbReference type="InterPro" id="IPR018490">
    <property type="entry name" value="cNMP-bd_dom_sf"/>
</dbReference>
<keyword evidence="7" id="KW-1185">Reference proteome</keyword>
<name>A0A7W6LEG5_9HYPH</name>
<evidence type="ECO:0000256" key="2">
    <source>
        <dbReference type="ARBA" id="ARBA00023125"/>
    </source>
</evidence>
<dbReference type="Proteomes" id="UP000519897">
    <property type="component" value="Unassembled WGS sequence"/>
</dbReference>
<dbReference type="InterPro" id="IPR012318">
    <property type="entry name" value="HTH_CRP"/>
</dbReference>
<dbReference type="Gene3D" id="1.10.10.10">
    <property type="entry name" value="Winged helix-like DNA-binding domain superfamily/Winged helix DNA-binding domain"/>
    <property type="match status" value="1"/>
</dbReference>
<dbReference type="GO" id="GO:0003677">
    <property type="term" value="F:DNA binding"/>
    <property type="evidence" value="ECO:0007669"/>
    <property type="project" value="UniProtKB-KW"/>
</dbReference>
<dbReference type="SUPFAM" id="SSF51206">
    <property type="entry name" value="cAMP-binding domain-like"/>
    <property type="match status" value="1"/>
</dbReference>
<dbReference type="InterPro" id="IPR036388">
    <property type="entry name" value="WH-like_DNA-bd_sf"/>
</dbReference>
<feature type="domain" description="Cyclic nucleotide-binding" evidence="4">
    <location>
        <begin position="21"/>
        <end position="123"/>
    </location>
</feature>
<keyword evidence="3" id="KW-0804">Transcription</keyword>
<dbReference type="PANTHER" id="PTHR24567">
    <property type="entry name" value="CRP FAMILY TRANSCRIPTIONAL REGULATORY PROTEIN"/>
    <property type="match status" value="1"/>
</dbReference>
<dbReference type="AlphaFoldDB" id="A0A7W6LEG5"/>
<dbReference type="PROSITE" id="PS51063">
    <property type="entry name" value="HTH_CRP_2"/>
    <property type="match status" value="1"/>
</dbReference>
<protein>
    <submittedName>
        <fullName evidence="6">CRP-like cAMP-binding protein</fullName>
    </submittedName>
</protein>
<dbReference type="PANTHER" id="PTHR24567:SF26">
    <property type="entry name" value="REGULATORY PROTEIN YEIL"/>
    <property type="match status" value="1"/>
</dbReference>
<dbReference type="InterPro" id="IPR000595">
    <property type="entry name" value="cNMP-bd_dom"/>
</dbReference>
<dbReference type="InterPro" id="IPR014710">
    <property type="entry name" value="RmlC-like_jellyroll"/>
</dbReference>
<dbReference type="SMART" id="SM00100">
    <property type="entry name" value="cNMP"/>
    <property type="match status" value="1"/>
</dbReference>
<dbReference type="RefSeq" id="WP_165135012.1">
    <property type="nucleotide sequence ID" value="NZ_CP049250.1"/>
</dbReference>
<evidence type="ECO:0000256" key="3">
    <source>
        <dbReference type="ARBA" id="ARBA00023163"/>
    </source>
</evidence>
<dbReference type="GO" id="GO:0005829">
    <property type="term" value="C:cytosol"/>
    <property type="evidence" value="ECO:0007669"/>
    <property type="project" value="TreeGrafter"/>
</dbReference>
<dbReference type="Gene3D" id="2.60.120.10">
    <property type="entry name" value="Jelly Rolls"/>
    <property type="match status" value="1"/>
</dbReference>
<keyword evidence="1" id="KW-0805">Transcription regulation</keyword>
<comment type="caution">
    <text evidence="6">The sequence shown here is derived from an EMBL/GenBank/DDBJ whole genome shotgun (WGS) entry which is preliminary data.</text>
</comment>
<evidence type="ECO:0000259" key="4">
    <source>
        <dbReference type="PROSITE" id="PS50042"/>
    </source>
</evidence>
<accession>A0A7W6LEG5</accession>
<dbReference type="CDD" id="cd00038">
    <property type="entry name" value="CAP_ED"/>
    <property type="match status" value="1"/>
</dbReference>
<evidence type="ECO:0000313" key="7">
    <source>
        <dbReference type="Proteomes" id="UP000519897"/>
    </source>
</evidence>
<dbReference type="SUPFAM" id="SSF46785">
    <property type="entry name" value="Winged helix' DNA-binding domain"/>
    <property type="match status" value="1"/>
</dbReference>
<dbReference type="SMART" id="SM00419">
    <property type="entry name" value="HTH_CRP"/>
    <property type="match status" value="1"/>
</dbReference>